<evidence type="ECO:0000313" key="15">
    <source>
        <dbReference type="EMBL" id="TGY93821.1"/>
    </source>
</evidence>
<evidence type="ECO:0000256" key="4">
    <source>
        <dbReference type="ARBA" id="ARBA00012809"/>
    </source>
</evidence>
<evidence type="ECO:0000256" key="13">
    <source>
        <dbReference type="ARBA" id="ARBA00047838"/>
    </source>
</evidence>
<evidence type="ECO:0000256" key="11">
    <source>
        <dbReference type="ARBA" id="ARBA00031409"/>
    </source>
</evidence>
<evidence type="ECO:0000256" key="12">
    <source>
        <dbReference type="ARBA" id="ARBA00032401"/>
    </source>
</evidence>
<dbReference type="Proteomes" id="UP000305451">
    <property type="component" value="Unassembled WGS sequence"/>
</dbReference>
<evidence type="ECO:0000256" key="1">
    <source>
        <dbReference type="ARBA" id="ARBA00005091"/>
    </source>
</evidence>
<keyword evidence="16" id="KW-1185">Reference proteome</keyword>
<dbReference type="EC" id="4.3.2.10" evidence="4"/>
<keyword evidence="6 14" id="KW-0028">Amino-acid biosynthesis</keyword>
<keyword evidence="7 14" id="KW-0368">Histidine biosynthesis</keyword>
<dbReference type="GO" id="GO:0000107">
    <property type="term" value="F:imidazoleglycerol-phosphate synthase activity"/>
    <property type="evidence" value="ECO:0007669"/>
    <property type="project" value="InterPro"/>
</dbReference>
<dbReference type="OrthoDB" id="9781903at2"/>
<proteinExistence type="inferred from homology"/>
<dbReference type="Pfam" id="PF00977">
    <property type="entry name" value="His_biosynth"/>
    <property type="match status" value="1"/>
</dbReference>
<organism evidence="15 16">
    <name type="scientific">Marinicauda pacifica</name>
    <dbReference type="NCBI Taxonomy" id="1133559"/>
    <lineage>
        <taxon>Bacteria</taxon>
        <taxon>Pseudomonadati</taxon>
        <taxon>Pseudomonadota</taxon>
        <taxon>Alphaproteobacteria</taxon>
        <taxon>Maricaulales</taxon>
        <taxon>Maricaulaceae</taxon>
        <taxon>Marinicauda</taxon>
    </lineage>
</organism>
<protein>
    <recommendedName>
        <fullName evidence="5">Imidazole glycerol phosphate synthase subunit HisF</fullName>
        <ecNumber evidence="4">4.3.2.10</ecNumber>
    </recommendedName>
    <alternativeName>
        <fullName evidence="10">IGP synthase cyclase subunit</fullName>
    </alternativeName>
    <alternativeName>
        <fullName evidence="11">IGP synthase subunit HisF</fullName>
    </alternativeName>
    <alternativeName>
        <fullName evidence="12">ImGP synthase subunit HisF</fullName>
    </alternativeName>
</protein>
<dbReference type="InterPro" id="IPR011060">
    <property type="entry name" value="RibuloseP-bd_barrel"/>
</dbReference>
<comment type="pathway">
    <text evidence="1">Amino-acid biosynthesis; L-histidine biosynthesis; L-histidine from 5-phospho-alpha-D-ribose 1-diphosphate: step 5/9.</text>
</comment>
<comment type="catalytic activity">
    <reaction evidence="13">
        <text>5-[(5-phospho-1-deoxy-D-ribulos-1-ylimino)methylamino]-1-(5-phospho-beta-D-ribosyl)imidazole-4-carboxamide + L-glutamine = D-erythro-1-(imidazol-4-yl)glycerol 3-phosphate + 5-amino-1-(5-phospho-beta-D-ribosyl)imidazole-4-carboxamide + L-glutamate + H(+)</text>
        <dbReference type="Rhea" id="RHEA:24793"/>
        <dbReference type="ChEBI" id="CHEBI:15378"/>
        <dbReference type="ChEBI" id="CHEBI:29985"/>
        <dbReference type="ChEBI" id="CHEBI:58278"/>
        <dbReference type="ChEBI" id="CHEBI:58359"/>
        <dbReference type="ChEBI" id="CHEBI:58475"/>
        <dbReference type="ChEBI" id="CHEBI:58525"/>
        <dbReference type="EC" id="4.3.2.10"/>
    </reaction>
</comment>
<reference evidence="15 16" key="1">
    <citation type="journal article" date="2013" name="Int. J. Syst. Evol. Microbiol.">
        <title>Marinicauda pacifica gen. nov., sp. nov., a prosthecate alphaproteobacterium of the family Hyphomonadaceae isolated from deep seawater.</title>
        <authorList>
            <person name="Zhang X.Y."/>
            <person name="Li G.W."/>
            <person name="Wang C.S."/>
            <person name="Zhang Y.J."/>
            <person name="Xu X.W."/>
            <person name="Li H."/>
            <person name="Liu A."/>
            <person name="Liu C."/>
            <person name="Xie B.B."/>
            <person name="Qin Q.L."/>
            <person name="Xu Z."/>
            <person name="Chen X.L."/>
            <person name="Zhou B.C."/>
            <person name="Zhang Y.Z."/>
        </authorList>
    </citation>
    <scope>NUCLEOTIDE SEQUENCE [LARGE SCALE GENOMIC DNA]</scope>
    <source>
        <strain evidence="15 16">P-1 km-3</strain>
    </source>
</reference>
<comment type="function">
    <text evidence="9">IGPS catalyzes the conversion of PRFAR and glutamine to IGP, AICAR and glutamate. The HisF subunit catalyzes the cyclization activity that produces IGP and AICAR from PRFAR using the ammonia provided by the HisH subunit.</text>
</comment>
<accession>A0A4S2HDI5</accession>
<dbReference type="InterPro" id="IPR013785">
    <property type="entry name" value="Aldolase_TIM"/>
</dbReference>
<dbReference type="UniPathway" id="UPA00031">
    <property type="reaction ID" value="UER00010"/>
</dbReference>
<dbReference type="GO" id="GO:0000105">
    <property type="term" value="P:L-histidine biosynthetic process"/>
    <property type="evidence" value="ECO:0007669"/>
    <property type="project" value="UniProtKB-UniPathway"/>
</dbReference>
<dbReference type="InterPro" id="IPR050064">
    <property type="entry name" value="IGPS_HisA/HisF"/>
</dbReference>
<gene>
    <name evidence="15" type="primary">hisF</name>
    <name evidence="15" type="ORF">E5162_00570</name>
</gene>
<evidence type="ECO:0000256" key="6">
    <source>
        <dbReference type="ARBA" id="ARBA00022605"/>
    </source>
</evidence>
<dbReference type="EMBL" id="SRXV01000001">
    <property type="protein sequence ID" value="TGY93821.1"/>
    <property type="molecule type" value="Genomic_DNA"/>
</dbReference>
<evidence type="ECO:0000256" key="14">
    <source>
        <dbReference type="RuleBase" id="RU003657"/>
    </source>
</evidence>
<sequence length="262" mass="28474">MLMPRLIPVLLLLNGRLVRSERFDTHQIIGDPLHEVARFNDWTVDELIYLDITREGGLERGRTDSGNRAYGTSMDVLEAVASHCFMPLTWGGRVSSVEHVREIFTRGADKVAINTAAIETPALMGEIANRFGVQALVVSIDAKAKDDGWEVMTRGGRTATGRDPVAWAKEAEDRGAGEILLQSLDRDGRGTGYDLALIEAVSSAVTIPVIACSGVGMYEHYAKGLKAGADAVAAANIWHFKELADRGGKRALQRAGFDVRMP</sequence>
<evidence type="ECO:0000256" key="10">
    <source>
        <dbReference type="ARBA" id="ARBA00030264"/>
    </source>
</evidence>
<evidence type="ECO:0000256" key="2">
    <source>
        <dbReference type="ARBA" id="ARBA00009667"/>
    </source>
</evidence>
<evidence type="ECO:0000256" key="8">
    <source>
        <dbReference type="ARBA" id="ARBA00023239"/>
    </source>
</evidence>
<dbReference type="AlphaFoldDB" id="A0A4S2HDI5"/>
<dbReference type="PANTHER" id="PTHR21235:SF2">
    <property type="entry name" value="IMIDAZOLE GLYCEROL PHOSPHATE SYNTHASE HISHF"/>
    <property type="match status" value="1"/>
</dbReference>
<name>A0A4S2HDI5_9PROT</name>
<evidence type="ECO:0000256" key="5">
    <source>
        <dbReference type="ARBA" id="ARBA00016318"/>
    </source>
</evidence>
<comment type="caution">
    <text evidence="15">The sequence shown here is derived from an EMBL/GenBank/DDBJ whole genome shotgun (WGS) entry which is preliminary data.</text>
</comment>
<dbReference type="RefSeq" id="WP_135943016.1">
    <property type="nucleotide sequence ID" value="NZ_BMEI01000001.1"/>
</dbReference>
<dbReference type="PANTHER" id="PTHR21235">
    <property type="entry name" value="IMIDAZOLE GLYCEROL PHOSPHATE SYNTHASE SUBUNIT HISF/H IGP SYNTHASE SUBUNIT HISF/H"/>
    <property type="match status" value="1"/>
</dbReference>
<comment type="similarity">
    <text evidence="2 14">Belongs to the HisA/HisF family.</text>
</comment>
<evidence type="ECO:0000256" key="9">
    <source>
        <dbReference type="ARBA" id="ARBA00025475"/>
    </source>
</evidence>
<dbReference type="GO" id="GO:0016829">
    <property type="term" value="F:lyase activity"/>
    <property type="evidence" value="ECO:0007669"/>
    <property type="project" value="UniProtKB-KW"/>
</dbReference>
<evidence type="ECO:0000256" key="7">
    <source>
        <dbReference type="ARBA" id="ARBA00023102"/>
    </source>
</evidence>
<evidence type="ECO:0000313" key="16">
    <source>
        <dbReference type="Proteomes" id="UP000305451"/>
    </source>
</evidence>
<dbReference type="InterPro" id="IPR006062">
    <property type="entry name" value="His_biosynth"/>
</dbReference>
<comment type="subunit">
    <text evidence="3">Heterodimer of HisH and HisF.</text>
</comment>
<dbReference type="SUPFAM" id="SSF51366">
    <property type="entry name" value="Ribulose-phoshate binding barrel"/>
    <property type="match status" value="1"/>
</dbReference>
<dbReference type="Gene3D" id="3.20.20.70">
    <property type="entry name" value="Aldolase class I"/>
    <property type="match status" value="1"/>
</dbReference>
<evidence type="ECO:0000256" key="3">
    <source>
        <dbReference type="ARBA" id="ARBA00011152"/>
    </source>
</evidence>
<dbReference type="InterPro" id="IPR004651">
    <property type="entry name" value="HisF"/>
</dbReference>
<dbReference type="CDD" id="cd04731">
    <property type="entry name" value="HisF"/>
    <property type="match status" value="1"/>
</dbReference>
<keyword evidence="8 15" id="KW-0456">Lyase</keyword>